<dbReference type="InterPro" id="IPR046539">
    <property type="entry name" value="DUF6604"/>
</dbReference>
<dbReference type="AlphaFoldDB" id="A0AAV9Q4K0"/>
<dbReference type="EMBL" id="JAXLQG010000010">
    <property type="protein sequence ID" value="KAK5535114.1"/>
    <property type="molecule type" value="Genomic_DNA"/>
</dbReference>
<dbReference type="PANTHER" id="PTHR38795:SF1">
    <property type="entry name" value="DUF6604 DOMAIN-CONTAINING PROTEIN"/>
    <property type="match status" value="1"/>
</dbReference>
<protein>
    <recommendedName>
        <fullName evidence="2">DUF6604 domain-containing protein</fullName>
    </recommendedName>
</protein>
<evidence type="ECO:0000313" key="4">
    <source>
        <dbReference type="Proteomes" id="UP001345827"/>
    </source>
</evidence>
<comment type="caution">
    <text evidence="3">The sequence shown here is derived from an EMBL/GenBank/DDBJ whole genome shotgun (WGS) entry which is preliminary data.</text>
</comment>
<name>A0AAV9Q4K0_9PEZI</name>
<dbReference type="Proteomes" id="UP001345827">
    <property type="component" value="Unassembled WGS sequence"/>
</dbReference>
<keyword evidence="4" id="KW-1185">Reference proteome</keyword>
<evidence type="ECO:0000256" key="1">
    <source>
        <dbReference type="SAM" id="MobiDB-lite"/>
    </source>
</evidence>
<feature type="region of interest" description="Disordered" evidence="1">
    <location>
        <begin position="686"/>
        <end position="707"/>
    </location>
</feature>
<evidence type="ECO:0000313" key="3">
    <source>
        <dbReference type="EMBL" id="KAK5535114.1"/>
    </source>
</evidence>
<feature type="region of interest" description="Disordered" evidence="1">
    <location>
        <begin position="130"/>
        <end position="149"/>
    </location>
</feature>
<dbReference type="PANTHER" id="PTHR38795">
    <property type="entry name" value="DUF6604 DOMAIN-CONTAINING PROTEIN"/>
    <property type="match status" value="1"/>
</dbReference>
<sequence>MLLNPSHKITFSGLPPDVLDAYVRYKKGSRALVGWLIQYSPLPNRRVKTLPIKELEALAKIAATSLRSIPDVVHFYFRETITARKRLSKYFRAQIDESVEDLDTINHEHFTTSLAQIYKDLCACCGRSDHQPGHKKSTSTPTPVPESPINSYVGLDVEHVSDDQDEAEESALSSCPECTAVTATNCDGKRMEVHFADDELGTFLEVNAAVQRIQDIISSTEQCWQLAAKGQLSFTVAAFISNVAFSMLRQVGVELLEHDEQLSLSGLHQMCCSRSITTEAKNGESTSHVLLDDLQKLEQSLLHYREGHDQLIIPSCAGCIQKPAEYIQTPANDSGAARPQFTEAIVDNIVHLVATTVAPPSIIRNSAPVYADVGYLITRTDEKTQPWSAVLGLDLLTKGYKSYLTSLESANEISKCRLAALRLAQQASAQVARILDDKTCFPCRCTQTLAYHLQNLGVDLQAYARYKCWDIYFQSPWVAGNQLLEILDSCHYYGMRLFNYRHYVGAVLHSYNALRQLGGLEEIPILESLCEQFGGIFFPAGSRPKGSFRACWSRYVGARLKFKKGHRNRNRNSGDAWCMAIPAHAARRAAGLGVAQSEQDWSMSKVDCLLFRVKQQDYHVSDDVWDSVNNVVSGAKASASKPPPPRKEKAGRSSSTTSSRESLARARAQAPERRLLDLAEAAQKSFDATSSSSSAADSDSDADTNTDTNTVLPVARLNMFAVFEKCVRVVSTLSDGTHTGPEEKGTNCICFASAILMGGDRIVDGRKLGRLETWKKDEKECVHQAKEAIKEVFAADVDRDKEQWLWSV</sequence>
<evidence type="ECO:0000259" key="2">
    <source>
        <dbReference type="Pfam" id="PF20253"/>
    </source>
</evidence>
<feature type="region of interest" description="Disordered" evidence="1">
    <location>
        <begin position="635"/>
        <end position="671"/>
    </location>
</feature>
<feature type="domain" description="DUF6604" evidence="2">
    <location>
        <begin position="47"/>
        <end position="254"/>
    </location>
</feature>
<organism evidence="3 4">
    <name type="scientific">Vermiconidia calcicola</name>
    <dbReference type="NCBI Taxonomy" id="1690605"/>
    <lineage>
        <taxon>Eukaryota</taxon>
        <taxon>Fungi</taxon>
        <taxon>Dikarya</taxon>
        <taxon>Ascomycota</taxon>
        <taxon>Pezizomycotina</taxon>
        <taxon>Dothideomycetes</taxon>
        <taxon>Dothideomycetidae</taxon>
        <taxon>Mycosphaerellales</taxon>
        <taxon>Extremaceae</taxon>
        <taxon>Vermiconidia</taxon>
    </lineage>
</organism>
<accession>A0AAV9Q4K0</accession>
<feature type="compositionally biased region" description="Low complexity" evidence="1">
    <location>
        <begin position="652"/>
        <end position="668"/>
    </location>
</feature>
<dbReference type="Pfam" id="PF20253">
    <property type="entry name" value="DUF6604"/>
    <property type="match status" value="1"/>
</dbReference>
<proteinExistence type="predicted"/>
<reference evidence="3 4" key="1">
    <citation type="submission" date="2023-06" db="EMBL/GenBank/DDBJ databases">
        <title>Black Yeasts Isolated from many extreme environments.</title>
        <authorList>
            <person name="Coleine C."/>
            <person name="Stajich J.E."/>
            <person name="Selbmann L."/>
        </authorList>
    </citation>
    <scope>NUCLEOTIDE SEQUENCE [LARGE SCALE GENOMIC DNA]</scope>
    <source>
        <strain evidence="3 4">CCFEE 5887</strain>
    </source>
</reference>
<gene>
    <name evidence="3" type="ORF">LTR25_006122</name>
</gene>
<feature type="compositionally biased region" description="Low complexity" evidence="1">
    <location>
        <begin position="687"/>
        <end position="697"/>
    </location>
</feature>